<keyword evidence="4" id="KW-0479">Metal-binding</keyword>
<dbReference type="Pfam" id="PF00037">
    <property type="entry name" value="Fer4"/>
    <property type="match status" value="1"/>
</dbReference>
<evidence type="ECO:0000256" key="8">
    <source>
        <dbReference type="ARBA" id="ARBA00023014"/>
    </source>
</evidence>
<dbReference type="SUPFAM" id="SSF54862">
    <property type="entry name" value="4Fe-4S ferredoxins"/>
    <property type="match status" value="1"/>
</dbReference>
<dbReference type="SUPFAM" id="SSF51905">
    <property type="entry name" value="FAD/NAD(P)-binding domain"/>
    <property type="match status" value="1"/>
</dbReference>
<dbReference type="PROSITE" id="PS51379">
    <property type="entry name" value="4FE4S_FER_2"/>
    <property type="match status" value="3"/>
</dbReference>
<dbReference type="RefSeq" id="WP_093393920.1">
    <property type="nucleotide sequence ID" value="NZ_FOUU01000002.1"/>
</dbReference>
<evidence type="ECO:0000256" key="4">
    <source>
        <dbReference type="ARBA" id="ARBA00022723"/>
    </source>
</evidence>
<sequence length="1494" mass="161823">MAEERVRVAVIGGGIAGIQAALDLAEAGYHVYLIERDISIGGNMARLDKTFPTNDCSTCMLSPKLLEVGAHPNVEILTRCEVIRLEGKPGNFTLTVRKYPRFVLEDRCTACGECSKVCPVELPADFNLGLNSRRAIYRHYPQAVPSAFAIDKAGIAPCRAACPAGISVQGYLALIGKRRYEEALRLIKKDNPFAAVCGRVCHHPCEKACYRGEVDEPIAIEALKRFVADLDLFSENPYIPERKSDRKERVAIIGSGPAGLTAAYYLAVEGYRVSVFEAMDRPGGLMTYGIPGFRLPRRVVEKEIEIIMKLGIDLQTGKVWGKDFTIGSLKEKGFDAVIIATGAQKPLNLNVPGENLKGVIPAIGFLRVFHRLEGKIDFDPGKRVAVIGGGNVAFDVARVARRLGASEVTVLYRRSEAELPATPEEVTNALEEGVSIRYLTGIVGIEGHNGKVSGVRCIKMSLGPPDESGRRRPIPVEGEFFTVPADTVFVAIGQRTDTSPFELESPEYRPALSRWGTVIVDPITYETSVPGVFAAGDVVLGPSSVVQAVGTGKEAAVSVDRFIRGVDLRAGRKRNLSVAEKPSSARIPGSSTTKRLVLPRIPAGERIKGFDEVTGSPSETDVLAEAGRCLNCGICSECHRCEDVCLAGAVDPDMAVEERKLSVGGIVVATGYKTFDASVKPEYGYGRYANVVTSLEYERLLAASGPTGGQIVRPGDGKAPRRIAWIQCVGSRDRAIGREYCSAVCCMYAIKQALITKEHHPEVETAIFFIDIRAVGKGFESYYERARGQGVRFIRSAVSRIIETPEDRCLEITYADDTENPANPSVKTEKFDLVVLSVGLEPNHKDSGSRLDLPLDGYGFVNTDPLSPTTLPEFPGVTVCGVSEAPKDIPESVVQASSAAGGLMELLGAPAVDYSEEGGTLFSSIPLDPPRIGVFICHCGTNIAGVVDVKAVAEYAGRLPGVVHATDLLFACAGDGTRHIAETIARKAINRVVVASCSPRTHEPLFQKALASAGLNPYLLEMANIRDQCSWVHSDDPGGATRKAMDLVRMAVAKTHYLEPIREIRIPIAQKVLVVGGGPSGMTAALAVAKAGFEVVLVEEKSHLGGYAVDRLFFHPSGISIRDVLKRLEEEVTGHEKITLCLSTRVLRSEGHPGRFLTTLGKVDDSGKVYERITVEHGAVIIATGAREYEGSEYLRGTHPGVVTQGEFQRMLFEEDQEVLNEIKHIVMIQCVGSRDEAHPYCSRVCCTTAVSNALRFKEICPNVHVSILYRDIRTFGMRELVYLKAREKGVRFFRYDLHNGKPEVVPGEKGLKVRVFDESLGENIELMADLVVLSTGIEPLESNREMASLFKVGLDQDGFFLEAHPKLRPVDTATTGIYVAGTAQGPKFLEECTDQAKASAAKAVVFLNRRYLITGGRIAVVDPKRCSRCLTCVRVCPYGAPSIRANGTYSAQIDPAICQGCGICSAECPAKAIDLRCFTDLQIKAKISAMAAA</sequence>
<dbReference type="InterPro" id="IPR017900">
    <property type="entry name" value="4Fe4S_Fe_S_CS"/>
</dbReference>
<dbReference type="SUPFAM" id="SSF51971">
    <property type="entry name" value="Nucleotide-binding domain"/>
    <property type="match status" value="3"/>
</dbReference>
<dbReference type="InterPro" id="IPR009051">
    <property type="entry name" value="Helical_ferredxn"/>
</dbReference>
<evidence type="ECO:0000256" key="6">
    <source>
        <dbReference type="ARBA" id="ARBA00023002"/>
    </source>
</evidence>
<dbReference type="Gene3D" id="3.50.50.60">
    <property type="entry name" value="FAD/NAD(P)-binding domain"/>
    <property type="match status" value="3"/>
</dbReference>
<dbReference type="PRINTS" id="PR00368">
    <property type="entry name" value="FADPNR"/>
</dbReference>
<name>A0A1I4SJ95_9BACT</name>
<dbReference type="Pfam" id="PF14691">
    <property type="entry name" value="Fer4_20"/>
    <property type="match status" value="1"/>
</dbReference>
<feature type="domain" description="4Fe-4S ferredoxin-type" evidence="9">
    <location>
        <begin position="99"/>
        <end position="129"/>
    </location>
</feature>
<dbReference type="Gene3D" id="1.10.1060.10">
    <property type="entry name" value="Alpha-helical ferredoxin"/>
    <property type="match status" value="1"/>
</dbReference>
<gene>
    <name evidence="10" type="ORF">SAMN05660836_00986</name>
</gene>
<dbReference type="Pfam" id="PF12831">
    <property type="entry name" value="FAD_oxidored"/>
    <property type="match status" value="2"/>
</dbReference>
<dbReference type="InterPro" id="IPR036188">
    <property type="entry name" value="FAD/NAD-bd_sf"/>
</dbReference>
<keyword evidence="6" id="KW-0560">Oxidoreductase</keyword>
<keyword evidence="8" id="KW-0411">Iron-sulfur</keyword>
<dbReference type="Proteomes" id="UP000199611">
    <property type="component" value="Unassembled WGS sequence"/>
</dbReference>
<evidence type="ECO:0000256" key="3">
    <source>
        <dbReference type="ARBA" id="ARBA00022485"/>
    </source>
</evidence>
<dbReference type="PANTHER" id="PTHR43498">
    <property type="entry name" value="FERREDOXIN:COB-COM HETERODISULFIDE REDUCTASE SUBUNIT A"/>
    <property type="match status" value="1"/>
</dbReference>
<keyword evidence="3" id="KW-0004">4Fe-4S</keyword>
<feature type="domain" description="4Fe-4S ferredoxin-type" evidence="9">
    <location>
        <begin position="1418"/>
        <end position="1447"/>
    </location>
</feature>
<keyword evidence="5" id="KW-0285">Flavoprotein</keyword>
<keyword evidence="7" id="KW-0408">Iron</keyword>
<dbReference type="STRING" id="39841.SAMN05660836_00986"/>
<evidence type="ECO:0000313" key="11">
    <source>
        <dbReference type="Proteomes" id="UP000199611"/>
    </source>
</evidence>
<accession>A0A1I4SJ95</accession>
<organism evidence="10 11">
    <name type="scientific">Thermodesulforhabdus norvegica</name>
    <dbReference type="NCBI Taxonomy" id="39841"/>
    <lineage>
        <taxon>Bacteria</taxon>
        <taxon>Pseudomonadati</taxon>
        <taxon>Thermodesulfobacteriota</taxon>
        <taxon>Syntrophobacteria</taxon>
        <taxon>Syntrophobacterales</taxon>
        <taxon>Thermodesulforhabdaceae</taxon>
        <taxon>Thermodesulforhabdus</taxon>
    </lineage>
</organism>
<dbReference type="GO" id="GO:0016491">
    <property type="term" value="F:oxidoreductase activity"/>
    <property type="evidence" value="ECO:0007669"/>
    <property type="project" value="UniProtKB-KW"/>
</dbReference>
<dbReference type="Pfam" id="PF12838">
    <property type="entry name" value="Fer4_7"/>
    <property type="match status" value="1"/>
</dbReference>
<keyword evidence="5" id="KW-0274">FAD</keyword>
<comment type="similarity">
    <text evidence="2">Belongs to the HdrA family.</text>
</comment>
<reference evidence="10 11" key="1">
    <citation type="submission" date="2016-10" db="EMBL/GenBank/DDBJ databases">
        <authorList>
            <person name="de Groot N.N."/>
        </authorList>
    </citation>
    <scope>NUCLEOTIDE SEQUENCE [LARGE SCALE GENOMIC DNA]</scope>
    <source>
        <strain evidence="10 11">DSM 9990</strain>
    </source>
</reference>
<dbReference type="PROSITE" id="PS00198">
    <property type="entry name" value="4FE4S_FER_1"/>
    <property type="match status" value="3"/>
</dbReference>
<feature type="domain" description="4Fe-4S ferredoxin-type" evidence="9">
    <location>
        <begin position="1450"/>
        <end position="1479"/>
    </location>
</feature>
<dbReference type="InterPro" id="IPR028261">
    <property type="entry name" value="DPD_II"/>
</dbReference>
<evidence type="ECO:0000256" key="7">
    <source>
        <dbReference type="ARBA" id="ARBA00023004"/>
    </source>
</evidence>
<dbReference type="InterPro" id="IPR039650">
    <property type="entry name" value="HdrA-like"/>
</dbReference>
<dbReference type="InterPro" id="IPR023753">
    <property type="entry name" value="FAD/NAD-binding_dom"/>
</dbReference>
<dbReference type="PANTHER" id="PTHR43498:SF1">
    <property type="entry name" value="COB--COM HETERODISULFIDE REDUCTASE IRON-SULFUR SUBUNIT A"/>
    <property type="match status" value="1"/>
</dbReference>
<evidence type="ECO:0000256" key="2">
    <source>
        <dbReference type="ARBA" id="ARBA00006561"/>
    </source>
</evidence>
<comment type="cofactor">
    <cofactor evidence="1">
        <name>FAD</name>
        <dbReference type="ChEBI" id="CHEBI:57692"/>
    </cofactor>
</comment>
<keyword evidence="11" id="KW-1185">Reference proteome</keyword>
<evidence type="ECO:0000259" key="9">
    <source>
        <dbReference type="PROSITE" id="PS51379"/>
    </source>
</evidence>
<dbReference type="OrthoDB" id="9766627at2"/>
<dbReference type="Gene3D" id="3.40.50.720">
    <property type="entry name" value="NAD(P)-binding Rossmann-like Domain"/>
    <property type="match status" value="1"/>
</dbReference>
<dbReference type="PRINTS" id="PR00469">
    <property type="entry name" value="PNDRDTASEII"/>
</dbReference>
<evidence type="ECO:0000256" key="1">
    <source>
        <dbReference type="ARBA" id="ARBA00001974"/>
    </source>
</evidence>
<proteinExistence type="inferred from homology"/>
<dbReference type="InterPro" id="IPR017896">
    <property type="entry name" value="4Fe4S_Fe-S-bd"/>
</dbReference>
<dbReference type="GO" id="GO:0051539">
    <property type="term" value="F:4 iron, 4 sulfur cluster binding"/>
    <property type="evidence" value="ECO:0007669"/>
    <property type="project" value="UniProtKB-KW"/>
</dbReference>
<dbReference type="SUPFAM" id="SSF46548">
    <property type="entry name" value="alpha-helical ferredoxin"/>
    <property type="match status" value="2"/>
</dbReference>
<dbReference type="Pfam" id="PF07992">
    <property type="entry name" value="Pyr_redox_2"/>
    <property type="match status" value="1"/>
</dbReference>
<dbReference type="Gene3D" id="3.30.70.20">
    <property type="match status" value="1"/>
</dbReference>
<evidence type="ECO:0000256" key="5">
    <source>
        <dbReference type="ARBA" id="ARBA00022827"/>
    </source>
</evidence>
<protein>
    <submittedName>
        <fullName evidence="10">NADPH-dependent glutamate synthase beta chain</fullName>
    </submittedName>
</protein>
<dbReference type="EMBL" id="FOUU01000002">
    <property type="protein sequence ID" value="SFM64343.1"/>
    <property type="molecule type" value="Genomic_DNA"/>
</dbReference>
<evidence type="ECO:0000313" key="10">
    <source>
        <dbReference type="EMBL" id="SFM64343.1"/>
    </source>
</evidence>
<dbReference type="GO" id="GO:0046872">
    <property type="term" value="F:metal ion binding"/>
    <property type="evidence" value="ECO:0007669"/>
    <property type="project" value="UniProtKB-KW"/>
</dbReference>